<proteinExistence type="predicted"/>
<reference evidence="1 2" key="1">
    <citation type="submission" date="2016-10" db="EMBL/GenBank/DDBJ databases">
        <authorList>
            <person name="de Groot N.N."/>
        </authorList>
    </citation>
    <scope>NUCLEOTIDE SEQUENCE [LARGE SCALE GENOMIC DNA]</scope>
    <source>
        <strain evidence="1 2">CCUG 59231</strain>
    </source>
</reference>
<name>A0A1I5SKC1_9GAMM</name>
<gene>
    <name evidence="1" type="ORF">SAMN05216601_12229</name>
</gene>
<dbReference type="AlphaFoldDB" id="A0A1I5SKC1"/>
<organism evidence="1 2">
    <name type="scientific">Ectopseudomonas composti</name>
    <dbReference type="NCBI Taxonomy" id="658457"/>
    <lineage>
        <taxon>Bacteria</taxon>
        <taxon>Pseudomonadati</taxon>
        <taxon>Pseudomonadota</taxon>
        <taxon>Gammaproteobacteria</taxon>
        <taxon>Pseudomonadales</taxon>
        <taxon>Pseudomonadaceae</taxon>
        <taxon>Ectopseudomonas</taxon>
    </lineage>
</organism>
<dbReference type="STRING" id="658457.SAMN05216601_12229"/>
<dbReference type="OrthoDB" id="7064723at2"/>
<protein>
    <submittedName>
        <fullName evidence="1">Uncharacterized protein</fullName>
    </submittedName>
</protein>
<accession>A0A1I5SKC1</accession>
<evidence type="ECO:0000313" key="1">
    <source>
        <dbReference type="EMBL" id="SFP71163.1"/>
    </source>
</evidence>
<dbReference type="Proteomes" id="UP000182400">
    <property type="component" value="Unassembled WGS sequence"/>
</dbReference>
<evidence type="ECO:0000313" key="2">
    <source>
        <dbReference type="Proteomes" id="UP000182400"/>
    </source>
</evidence>
<dbReference type="RefSeq" id="WP_139220794.1">
    <property type="nucleotide sequence ID" value="NZ_FOWP01000022.1"/>
</dbReference>
<sequence>MPTNATDRTLGLINIWQVLRKLLWEVELLAAIPVKIRIEAKPADVLHVEDARIYAAINAFSTSLALIDWLYHCVKELPLLGERCMEVLPNCDLSSSEEFSKSLRKISRPLNASHQVCNSNKHFFLRKPQSGFHTMIANIVSTDISGAAEVSVVMHITHDDRGSLEEYSVDEILRGLVAWWQSTLEAINVPGRDEFFPDAKTSCAR</sequence>
<dbReference type="EMBL" id="FOWP01000022">
    <property type="protein sequence ID" value="SFP71163.1"/>
    <property type="molecule type" value="Genomic_DNA"/>
</dbReference>